<protein>
    <recommendedName>
        <fullName evidence="25">Very-long-chain enoyl-CoA reductase</fullName>
        <ecNumber evidence="5">1.3.1.93</ecNumber>
    </recommendedName>
    <alternativeName>
        <fullName evidence="27">Synaptic glycoprotein SC2</fullName>
    </alternativeName>
    <alternativeName>
        <fullName evidence="26">Trans-2,3-enoyl-CoA reductase</fullName>
    </alternativeName>
</protein>
<proteinExistence type="inferred from homology"/>
<organism evidence="31 32">
    <name type="scientific">Scleropages formosus</name>
    <name type="common">Asian bonytongue</name>
    <name type="synonym">Osteoglossum formosum</name>
    <dbReference type="NCBI Taxonomy" id="113540"/>
    <lineage>
        <taxon>Eukaryota</taxon>
        <taxon>Metazoa</taxon>
        <taxon>Chordata</taxon>
        <taxon>Craniata</taxon>
        <taxon>Vertebrata</taxon>
        <taxon>Euteleostomi</taxon>
        <taxon>Actinopterygii</taxon>
        <taxon>Neopterygii</taxon>
        <taxon>Teleostei</taxon>
        <taxon>Osteoglossocephala</taxon>
        <taxon>Osteoglossomorpha</taxon>
        <taxon>Osteoglossiformes</taxon>
        <taxon>Osteoglossidae</taxon>
        <taxon>Scleropages</taxon>
    </lineage>
</organism>
<reference evidence="31" key="3">
    <citation type="submission" date="2025-09" db="UniProtKB">
        <authorList>
            <consortium name="Ensembl"/>
        </authorList>
    </citation>
    <scope>IDENTIFICATION</scope>
</reference>
<dbReference type="PROSITE" id="PS50244">
    <property type="entry name" value="S5A_REDUCTASE"/>
    <property type="match status" value="1"/>
</dbReference>
<feature type="transmembrane region" description="Helical" evidence="28">
    <location>
        <begin position="274"/>
        <end position="296"/>
    </location>
</feature>
<evidence type="ECO:0000256" key="7">
    <source>
        <dbReference type="ARBA" id="ARBA00022553"/>
    </source>
</evidence>
<evidence type="ECO:0000256" key="11">
    <source>
        <dbReference type="ARBA" id="ARBA00022857"/>
    </source>
</evidence>
<evidence type="ECO:0000256" key="9">
    <source>
        <dbReference type="ARBA" id="ARBA00022824"/>
    </source>
</evidence>
<evidence type="ECO:0000256" key="17">
    <source>
        <dbReference type="ARBA" id="ARBA00023160"/>
    </source>
</evidence>
<dbReference type="AlphaFoldDB" id="A0A8C9TY16"/>
<dbReference type="Ensembl" id="ENSSFOT00015068533.1">
    <property type="protein sequence ID" value="ENSSFOP00015060259.1"/>
    <property type="gene ID" value="ENSSFOG00015019648.2"/>
</dbReference>
<dbReference type="GeneTree" id="ENSGT00950000182886"/>
<evidence type="ECO:0000256" key="19">
    <source>
        <dbReference type="ARBA" id="ARBA00050400"/>
    </source>
</evidence>
<feature type="transmembrane region" description="Helical" evidence="28">
    <location>
        <begin position="234"/>
        <end position="253"/>
    </location>
</feature>
<feature type="domain" description="3-oxo-5-alpha-steroid 4-dehydrogenase C-terminal" evidence="29">
    <location>
        <begin position="193"/>
        <end position="346"/>
    </location>
</feature>
<evidence type="ECO:0000256" key="22">
    <source>
        <dbReference type="ARBA" id="ARBA00051464"/>
    </source>
</evidence>
<comment type="catalytic activity">
    <reaction evidence="20">
        <text>octadecanoyl-CoA + NADP(+) = (2E)-octadecenoyl-CoA + NADPH + H(+)</text>
        <dbReference type="Rhea" id="RHEA:35351"/>
        <dbReference type="ChEBI" id="CHEBI:15378"/>
        <dbReference type="ChEBI" id="CHEBI:57394"/>
        <dbReference type="ChEBI" id="CHEBI:57783"/>
        <dbReference type="ChEBI" id="CHEBI:58349"/>
        <dbReference type="ChEBI" id="CHEBI:71412"/>
    </reaction>
    <physiologicalReaction direction="right-to-left" evidence="20">
        <dbReference type="Rhea" id="RHEA:35353"/>
    </physiologicalReaction>
</comment>
<evidence type="ECO:0000256" key="4">
    <source>
        <dbReference type="ARBA" id="ARBA00007742"/>
    </source>
</evidence>
<dbReference type="GO" id="GO:0102758">
    <property type="term" value="F:very-long-chain enoyl-CoA reductase activity"/>
    <property type="evidence" value="ECO:0007669"/>
    <property type="project" value="UniProtKB-EC"/>
</dbReference>
<evidence type="ECO:0000256" key="28">
    <source>
        <dbReference type="SAM" id="Phobius"/>
    </source>
</evidence>
<dbReference type="Pfam" id="PF21696">
    <property type="entry name" value="TECR_N"/>
    <property type="match status" value="1"/>
</dbReference>
<accession>A0A8C9TY16</accession>
<evidence type="ECO:0000256" key="23">
    <source>
        <dbReference type="ARBA" id="ARBA00052468"/>
    </source>
</evidence>
<evidence type="ECO:0000256" key="26">
    <source>
        <dbReference type="ARBA" id="ARBA00078575"/>
    </source>
</evidence>
<sequence length="346" mass="40181">MDALALEAALPKRAAPPPVILPPVPVKRPKPAKKAKKAVVFFEVEILDAKTKDKLCFLDKVRPPPRVLTSCRLCLSTDPQWYPARQSIRLDPKGKSLKDEDVLQQLPVGTTATFYFRDLGAQISWVTVFLTEYTGPLIIYLLFYFRVPFIYAPKYDFTTSKHWVVHLACMCHSFHYVKRLLETLFVHRFSHGTMPLRNIFKNCTYYWGFAAWMAYYINHPLYTPPMYGEQQVTIALMIFLFCQIGNFSIHIALRNLRPPGSKTRKIPYPTKNPFTWVFLLVSCPNYTYELGSWLGFTMMTQCLPVAFFTFVGFVQMTVWAKGKHRSYLKEFRDYPTLRSPILPFIL</sequence>
<keyword evidence="32" id="KW-1185">Reference proteome</keyword>
<keyword evidence="13" id="KW-0007">Acetylation</keyword>
<evidence type="ECO:0000313" key="32">
    <source>
        <dbReference type="Proteomes" id="UP000694397"/>
    </source>
</evidence>
<keyword evidence="7" id="KW-0597">Phosphoprotein</keyword>
<comment type="catalytic activity">
    <reaction evidence="23">
        <text>(2E,7Z,10Z,13Z,16Z,19Z)-docosahexaenoyl-CoA + NADPH + H(+) = (7Z,10Z,13Z,16Z,19Z)-docosapentaenoyl-CoA + NADP(+)</text>
        <dbReference type="Rhea" id="RHEA:39467"/>
        <dbReference type="ChEBI" id="CHEBI:15378"/>
        <dbReference type="ChEBI" id="CHEBI:57783"/>
        <dbReference type="ChEBI" id="CHEBI:58349"/>
        <dbReference type="ChEBI" id="CHEBI:73870"/>
        <dbReference type="ChEBI" id="CHEBI:76461"/>
    </reaction>
    <physiologicalReaction direction="left-to-right" evidence="23">
        <dbReference type="Rhea" id="RHEA:39468"/>
    </physiologicalReaction>
</comment>
<dbReference type="InterPro" id="IPR001104">
    <property type="entry name" value="3-oxo-5_a-steroid_4-DH_C"/>
</dbReference>
<dbReference type="FunFam" id="3.10.20.90:FF:000083">
    <property type="entry name" value="Trans-2,3-enoyl-CoA reductase b"/>
    <property type="match status" value="1"/>
</dbReference>
<evidence type="ECO:0000256" key="16">
    <source>
        <dbReference type="ARBA" id="ARBA00023136"/>
    </source>
</evidence>
<evidence type="ECO:0000256" key="18">
    <source>
        <dbReference type="ARBA" id="ARBA00050319"/>
    </source>
</evidence>
<reference evidence="31 32" key="1">
    <citation type="submission" date="2019-04" db="EMBL/GenBank/DDBJ databases">
        <authorList>
            <consortium name="Wellcome Sanger Institute Data Sharing"/>
        </authorList>
    </citation>
    <scope>NUCLEOTIDE SEQUENCE [LARGE SCALE GENOMIC DNA]</scope>
</reference>
<evidence type="ECO:0000256" key="13">
    <source>
        <dbReference type="ARBA" id="ARBA00022990"/>
    </source>
</evidence>
<evidence type="ECO:0000259" key="29">
    <source>
        <dbReference type="Pfam" id="PF02544"/>
    </source>
</evidence>
<comment type="catalytic activity">
    <reaction evidence="21">
        <text>a very-long-chain 2,3-saturated fatty acyl-CoA + NADP(+) = a very-long-chain (2E)-enoyl-CoA + NADPH + H(+)</text>
        <dbReference type="Rhea" id="RHEA:14473"/>
        <dbReference type="ChEBI" id="CHEBI:15378"/>
        <dbReference type="ChEBI" id="CHEBI:57783"/>
        <dbReference type="ChEBI" id="CHEBI:58349"/>
        <dbReference type="ChEBI" id="CHEBI:83724"/>
        <dbReference type="ChEBI" id="CHEBI:83728"/>
        <dbReference type="EC" id="1.3.1.93"/>
    </reaction>
    <physiologicalReaction direction="right-to-left" evidence="21">
        <dbReference type="Rhea" id="RHEA:14475"/>
    </physiologicalReaction>
</comment>
<dbReference type="Proteomes" id="UP000694397">
    <property type="component" value="Chromosome 1"/>
</dbReference>
<keyword evidence="10" id="KW-0276">Fatty acid metabolism</keyword>
<evidence type="ECO:0000256" key="10">
    <source>
        <dbReference type="ARBA" id="ARBA00022832"/>
    </source>
</evidence>
<comment type="pathway">
    <text evidence="3">Sphingolipid metabolism.</text>
</comment>
<evidence type="ECO:0000313" key="31">
    <source>
        <dbReference type="Ensembl" id="ENSSFOP00015060259.1"/>
    </source>
</evidence>
<evidence type="ECO:0000256" key="21">
    <source>
        <dbReference type="ARBA" id="ARBA00050808"/>
    </source>
</evidence>
<name>A0A8C9TY16_SCLFO</name>
<comment type="catalytic activity">
    <reaction evidence="22">
        <text>(2E,8Z,11Z,14Z)-eicosatetraenoyl-CoA + NADPH + H(+) = (8Z,11Z,14Z)-eicosatrienoyl-CoA + NADP(+)</text>
        <dbReference type="Rhea" id="RHEA:39319"/>
        <dbReference type="ChEBI" id="CHEBI:15378"/>
        <dbReference type="ChEBI" id="CHEBI:57783"/>
        <dbReference type="ChEBI" id="CHEBI:58349"/>
        <dbReference type="ChEBI" id="CHEBI:74264"/>
        <dbReference type="ChEBI" id="CHEBI:76412"/>
    </reaction>
    <physiologicalReaction direction="left-to-right" evidence="22">
        <dbReference type="Rhea" id="RHEA:39320"/>
    </physiologicalReaction>
</comment>
<evidence type="ECO:0000256" key="20">
    <source>
        <dbReference type="ARBA" id="ARBA00050733"/>
    </source>
</evidence>
<comment type="similarity">
    <text evidence="4">Belongs to the steroid 5-alpha reductase family.</text>
</comment>
<reference evidence="31" key="2">
    <citation type="submission" date="2025-08" db="UniProtKB">
        <authorList>
            <consortium name="Ensembl"/>
        </authorList>
    </citation>
    <scope>IDENTIFICATION</scope>
</reference>
<feature type="domain" description="TECR-like N-terminal" evidence="30">
    <location>
        <begin position="42"/>
        <end position="118"/>
    </location>
</feature>
<evidence type="ECO:0000256" key="3">
    <source>
        <dbReference type="ARBA" id="ARBA00004991"/>
    </source>
</evidence>
<comment type="catalytic activity">
    <reaction evidence="18">
        <text>(2E)-hexadecenoyl-CoA + NADPH + H(+) = hexadecanoyl-CoA + NADP(+)</text>
        <dbReference type="Rhea" id="RHEA:36143"/>
        <dbReference type="ChEBI" id="CHEBI:15378"/>
        <dbReference type="ChEBI" id="CHEBI:57379"/>
        <dbReference type="ChEBI" id="CHEBI:57783"/>
        <dbReference type="ChEBI" id="CHEBI:58349"/>
        <dbReference type="ChEBI" id="CHEBI:61526"/>
    </reaction>
    <physiologicalReaction direction="left-to-right" evidence="18">
        <dbReference type="Rhea" id="RHEA:36144"/>
    </physiologicalReaction>
</comment>
<comment type="catalytic activity">
    <reaction evidence="19">
        <text>(2E,7Z,10Z,13Z,16Z)-docosapentaenoyl-CoA + NADPH + H(+) = (7Z,10Z,13Z,16Z)-docosatetraenoyl-CoA + NADP(+)</text>
        <dbReference type="Rhea" id="RHEA:39331"/>
        <dbReference type="ChEBI" id="CHEBI:15378"/>
        <dbReference type="ChEBI" id="CHEBI:57783"/>
        <dbReference type="ChEBI" id="CHEBI:58349"/>
        <dbReference type="ChEBI" id="CHEBI:73856"/>
        <dbReference type="ChEBI" id="CHEBI:76416"/>
    </reaction>
    <physiologicalReaction direction="left-to-right" evidence="19">
        <dbReference type="Rhea" id="RHEA:39332"/>
    </physiologicalReaction>
</comment>
<keyword evidence="15" id="KW-0443">Lipid metabolism</keyword>
<feature type="transmembrane region" description="Helical" evidence="28">
    <location>
        <begin position="123"/>
        <end position="145"/>
    </location>
</feature>
<evidence type="ECO:0000256" key="6">
    <source>
        <dbReference type="ARBA" id="ARBA00022516"/>
    </source>
</evidence>
<dbReference type="PANTHER" id="PTHR10556:SF31">
    <property type="entry name" value="VERY-LONG-CHAIN ENOYL-COA REDUCTASE"/>
    <property type="match status" value="1"/>
</dbReference>
<keyword evidence="12 28" id="KW-1133">Transmembrane helix</keyword>
<dbReference type="EC" id="1.3.1.93" evidence="5"/>
<evidence type="ECO:0000259" key="30">
    <source>
        <dbReference type="Pfam" id="PF21696"/>
    </source>
</evidence>
<feature type="transmembrane region" description="Helical" evidence="28">
    <location>
        <begin position="204"/>
        <end position="222"/>
    </location>
</feature>
<comment type="pathway">
    <text evidence="2">Lipid metabolism; sphingolipid metabolism.</text>
</comment>
<keyword evidence="17" id="KW-0275">Fatty acid biosynthesis</keyword>
<dbReference type="GO" id="GO:0005789">
    <property type="term" value="C:endoplasmic reticulum membrane"/>
    <property type="evidence" value="ECO:0007669"/>
    <property type="project" value="UniProtKB-SubCell"/>
</dbReference>
<keyword evidence="16 28" id="KW-0472">Membrane</keyword>
<dbReference type="InterPro" id="IPR039357">
    <property type="entry name" value="SRD5A/TECR"/>
</dbReference>
<gene>
    <name evidence="31" type="primary">TECR</name>
    <name evidence="31" type="synonym">LOC108919751</name>
</gene>
<evidence type="ECO:0000256" key="15">
    <source>
        <dbReference type="ARBA" id="ARBA00023098"/>
    </source>
</evidence>
<evidence type="ECO:0000256" key="2">
    <source>
        <dbReference type="ARBA" id="ARBA00004760"/>
    </source>
</evidence>
<feature type="transmembrane region" description="Helical" evidence="28">
    <location>
        <begin position="302"/>
        <end position="320"/>
    </location>
</feature>
<keyword evidence="6" id="KW-0444">Lipid biosynthesis</keyword>
<comment type="subcellular location">
    <subcellularLocation>
        <location evidence="1">Endoplasmic reticulum membrane</location>
        <topology evidence="1">Multi-pass membrane protein</topology>
    </subcellularLocation>
</comment>
<keyword evidence="9" id="KW-0256">Endoplasmic reticulum</keyword>
<keyword evidence="8 28" id="KW-0812">Transmembrane</keyword>
<comment type="function">
    <text evidence="24">Involved in both the production of very long-chain fatty acids for sphingolipid synthesis and the degradation of the sphingosine moiety in sphingolipids through the sphingosine 1-phosphate metabolic pathway. Catalyzes the last of the four reactions of the long-chain fatty acids elongation cycle. This endoplasmic reticulum-bound enzymatic process, allows the addition of 2 carbons to the chain of long- and very long-chain fatty acids/VLCFAs per cycle. This enzyme reduces the trans-2,3-enoyl-CoA fatty acid intermediate to an acyl-CoA that can be further elongated by entering a new cycle of elongation. Thereby, it participates in the production of VLCFAs of different chain lengths that are involved in multiple biological processes as precursors of membrane lipids and lipid mediators. Catalyzes the saturation step of the sphingosine 1-phosphate metabolic pathway, the conversion of trans-2-hexadecenoyl-CoA to palmitoyl-CoA.</text>
</comment>
<evidence type="ECO:0000256" key="25">
    <source>
        <dbReference type="ARBA" id="ARBA00072713"/>
    </source>
</evidence>
<evidence type="ECO:0000256" key="8">
    <source>
        <dbReference type="ARBA" id="ARBA00022692"/>
    </source>
</evidence>
<dbReference type="Pfam" id="PF02544">
    <property type="entry name" value="Steroid_dh"/>
    <property type="match status" value="1"/>
</dbReference>
<dbReference type="GO" id="GO:0042761">
    <property type="term" value="P:very long-chain fatty acid biosynthetic process"/>
    <property type="evidence" value="ECO:0007669"/>
    <property type="project" value="TreeGrafter"/>
</dbReference>
<dbReference type="PANTHER" id="PTHR10556">
    <property type="entry name" value="3-OXO-5-ALPHA-STEROID 4-DEHYDROGENASE"/>
    <property type="match status" value="1"/>
</dbReference>
<dbReference type="Gene3D" id="3.10.20.90">
    <property type="entry name" value="Phosphatidylinositol 3-kinase Catalytic Subunit, Chain A, domain 1"/>
    <property type="match status" value="1"/>
</dbReference>
<evidence type="ECO:0000256" key="27">
    <source>
        <dbReference type="ARBA" id="ARBA00081803"/>
    </source>
</evidence>
<dbReference type="InterPro" id="IPR049127">
    <property type="entry name" value="TECR-like_N"/>
</dbReference>
<evidence type="ECO:0000256" key="24">
    <source>
        <dbReference type="ARBA" id="ARBA00057553"/>
    </source>
</evidence>
<evidence type="ECO:0000256" key="12">
    <source>
        <dbReference type="ARBA" id="ARBA00022989"/>
    </source>
</evidence>
<keyword evidence="11" id="KW-0521">NADP</keyword>
<evidence type="ECO:0000256" key="5">
    <source>
        <dbReference type="ARBA" id="ARBA00012530"/>
    </source>
</evidence>
<evidence type="ECO:0000256" key="1">
    <source>
        <dbReference type="ARBA" id="ARBA00004477"/>
    </source>
</evidence>
<dbReference type="OrthoDB" id="540503at2759"/>
<evidence type="ECO:0000256" key="14">
    <source>
        <dbReference type="ARBA" id="ARBA00023002"/>
    </source>
</evidence>
<keyword evidence="14" id="KW-0560">Oxidoreductase</keyword>